<dbReference type="AlphaFoldDB" id="A0A1W0WWL1"/>
<keyword evidence="3" id="KW-1185">Reference proteome</keyword>
<accession>A0A1W0WWL1</accession>
<reference evidence="3" key="1">
    <citation type="submission" date="2017-01" db="EMBL/GenBank/DDBJ databases">
        <title>Comparative genomics of anhydrobiosis in the tardigrade Hypsibius dujardini.</title>
        <authorList>
            <person name="Yoshida Y."/>
            <person name="Koutsovoulos G."/>
            <person name="Laetsch D."/>
            <person name="Stevens L."/>
            <person name="Kumar S."/>
            <person name="Horikawa D."/>
            <person name="Ishino K."/>
            <person name="Komine S."/>
            <person name="Tomita M."/>
            <person name="Blaxter M."/>
            <person name="Arakawa K."/>
        </authorList>
    </citation>
    <scope>NUCLEOTIDE SEQUENCE [LARGE SCALE GENOMIC DNA]</scope>
    <source>
        <strain evidence="3">Z151</strain>
    </source>
</reference>
<protein>
    <submittedName>
        <fullName evidence="2">Uncharacterized protein</fullName>
    </submittedName>
</protein>
<comment type="caution">
    <text evidence="2">The sequence shown here is derived from an EMBL/GenBank/DDBJ whole genome shotgun (WGS) entry which is preliminary data.</text>
</comment>
<gene>
    <name evidence="2" type="ORF">BV898_06354</name>
</gene>
<name>A0A1W0WWL1_HYPEX</name>
<evidence type="ECO:0000313" key="3">
    <source>
        <dbReference type="Proteomes" id="UP000192578"/>
    </source>
</evidence>
<sequence>MLMKIYRTFRRMISNSGGKVYHQLWYVSYAIRRALPDILTHKADDAIRMFQHCQVVLPKRPISVLDQLELRENEKPPKLQNILHTSSPGTQSGRADYRNASGSTPRPEEVPTKFHLVKPLLLRVPLQS</sequence>
<evidence type="ECO:0000256" key="1">
    <source>
        <dbReference type="SAM" id="MobiDB-lite"/>
    </source>
</evidence>
<feature type="region of interest" description="Disordered" evidence="1">
    <location>
        <begin position="73"/>
        <end position="112"/>
    </location>
</feature>
<dbReference type="EMBL" id="MTYJ01000037">
    <property type="protein sequence ID" value="OQV19580.1"/>
    <property type="molecule type" value="Genomic_DNA"/>
</dbReference>
<organism evidence="2 3">
    <name type="scientific">Hypsibius exemplaris</name>
    <name type="common">Freshwater tardigrade</name>
    <dbReference type="NCBI Taxonomy" id="2072580"/>
    <lineage>
        <taxon>Eukaryota</taxon>
        <taxon>Metazoa</taxon>
        <taxon>Ecdysozoa</taxon>
        <taxon>Tardigrada</taxon>
        <taxon>Eutardigrada</taxon>
        <taxon>Parachela</taxon>
        <taxon>Hypsibioidea</taxon>
        <taxon>Hypsibiidae</taxon>
        <taxon>Hypsibius</taxon>
    </lineage>
</organism>
<dbReference type="Proteomes" id="UP000192578">
    <property type="component" value="Unassembled WGS sequence"/>
</dbReference>
<proteinExistence type="predicted"/>
<feature type="compositionally biased region" description="Polar residues" evidence="1">
    <location>
        <begin position="82"/>
        <end position="93"/>
    </location>
</feature>
<evidence type="ECO:0000313" key="2">
    <source>
        <dbReference type="EMBL" id="OQV19580.1"/>
    </source>
</evidence>